<feature type="transmembrane region" description="Helical" evidence="1">
    <location>
        <begin position="181"/>
        <end position="197"/>
    </location>
</feature>
<keyword evidence="1" id="KW-0472">Membrane</keyword>
<comment type="caution">
    <text evidence="2">The sequence shown here is derived from an EMBL/GenBank/DDBJ whole genome shotgun (WGS) entry which is preliminary data.</text>
</comment>
<sequence length="212" mass="24386">MLSTFCLSAWGGSHLVAQGLRSLIHLSPHDSFPRKIYNNVAITNRLALIGFAIYPTALSVGMATLVPHGYCEPEFNIHRFWPPHTRDDIKDILERWMSLAMLHGRIGLSVREMNRWRLTLGRGVVWGLGIAAWVTIEIYMGPCWYYPRVWKVWFPIICVSFAMWFVAHAQELIVRSWKSVGMAHLELLLFVGVVYIVRRVDVDGFCVQPTCW</sequence>
<dbReference type="Proteomes" id="UP001281614">
    <property type="component" value="Unassembled WGS sequence"/>
</dbReference>
<organism evidence="2 3">
    <name type="scientific">Colletotrichum kahawae</name>
    <name type="common">Coffee berry disease fungus</name>
    <dbReference type="NCBI Taxonomy" id="34407"/>
    <lineage>
        <taxon>Eukaryota</taxon>
        <taxon>Fungi</taxon>
        <taxon>Dikarya</taxon>
        <taxon>Ascomycota</taxon>
        <taxon>Pezizomycotina</taxon>
        <taxon>Sordariomycetes</taxon>
        <taxon>Hypocreomycetidae</taxon>
        <taxon>Glomerellales</taxon>
        <taxon>Glomerellaceae</taxon>
        <taxon>Colletotrichum</taxon>
        <taxon>Colletotrichum gloeosporioides species complex</taxon>
    </lineage>
</organism>
<keyword evidence="3" id="KW-1185">Reference proteome</keyword>
<proteinExistence type="predicted"/>
<dbReference type="EMBL" id="VYYT01000285">
    <property type="protein sequence ID" value="KAK2748010.1"/>
    <property type="molecule type" value="Genomic_DNA"/>
</dbReference>
<gene>
    <name evidence="2" type="ORF">CKAH01_18116</name>
</gene>
<feature type="transmembrane region" description="Helical" evidence="1">
    <location>
        <begin position="120"/>
        <end position="140"/>
    </location>
</feature>
<keyword evidence="1" id="KW-0812">Transmembrane</keyword>
<reference evidence="2" key="1">
    <citation type="submission" date="2023-02" db="EMBL/GenBank/DDBJ databases">
        <title>Colletotrichum kahawae CIFC_Que2 genome sequencing and assembly.</title>
        <authorList>
            <person name="Baroncelli R."/>
        </authorList>
    </citation>
    <scope>NUCLEOTIDE SEQUENCE</scope>
    <source>
        <strain evidence="2">CIFC_Que2</strain>
    </source>
</reference>
<feature type="transmembrane region" description="Helical" evidence="1">
    <location>
        <begin position="46"/>
        <end position="66"/>
    </location>
</feature>
<evidence type="ECO:0000313" key="3">
    <source>
        <dbReference type="Proteomes" id="UP001281614"/>
    </source>
</evidence>
<evidence type="ECO:0000256" key="1">
    <source>
        <dbReference type="SAM" id="Phobius"/>
    </source>
</evidence>
<protein>
    <submittedName>
        <fullName evidence="2">Uncharacterized protein</fullName>
    </submittedName>
</protein>
<evidence type="ECO:0000313" key="2">
    <source>
        <dbReference type="EMBL" id="KAK2748010.1"/>
    </source>
</evidence>
<keyword evidence="1" id="KW-1133">Transmembrane helix</keyword>
<dbReference type="AlphaFoldDB" id="A0AAD9Y9B0"/>
<name>A0AAD9Y9B0_COLKA</name>
<accession>A0AAD9Y9B0</accession>
<feature type="transmembrane region" description="Helical" evidence="1">
    <location>
        <begin position="152"/>
        <end position="169"/>
    </location>
</feature>